<keyword evidence="2" id="KW-0597">Phosphoprotein</keyword>
<dbReference type="InterPro" id="IPR009081">
    <property type="entry name" value="PP-bd_ACP"/>
</dbReference>
<dbReference type="PROSITE" id="PS00012">
    <property type="entry name" value="PHOSPHOPANTETHEINE"/>
    <property type="match status" value="1"/>
</dbReference>
<comment type="caution">
    <text evidence="5">The sequence shown here is derived from an EMBL/GenBank/DDBJ whole genome shotgun (WGS) entry which is preliminary data.</text>
</comment>
<name>A0A1Y1YIJ8_9PLEO</name>
<dbReference type="PANTHER" id="PTHR43439">
    <property type="entry name" value="PHENYLACETATE-COENZYME A LIGASE"/>
    <property type="match status" value="1"/>
</dbReference>
<evidence type="ECO:0000256" key="2">
    <source>
        <dbReference type="ARBA" id="ARBA00022553"/>
    </source>
</evidence>
<reference evidence="5 6" key="1">
    <citation type="submission" date="2016-07" db="EMBL/GenBank/DDBJ databases">
        <title>Pervasive Adenine N6-methylation of Active Genes in Fungi.</title>
        <authorList>
            <consortium name="DOE Joint Genome Institute"/>
            <person name="Mondo S.J."/>
            <person name="Dannebaum R.O."/>
            <person name="Kuo R.C."/>
            <person name="Labutti K."/>
            <person name="Haridas S."/>
            <person name="Kuo A."/>
            <person name="Salamov A."/>
            <person name="Ahrendt S.R."/>
            <person name="Lipzen A."/>
            <person name="Sullivan W."/>
            <person name="Andreopoulos W.B."/>
            <person name="Clum A."/>
            <person name="Lindquist E."/>
            <person name="Daum C."/>
            <person name="Ramamoorthy G.K."/>
            <person name="Gryganskyi A."/>
            <person name="Culley D."/>
            <person name="Magnuson J.K."/>
            <person name="James T.Y."/>
            <person name="O'Malley M.A."/>
            <person name="Stajich J.E."/>
            <person name="Spatafora J.W."/>
            <person name="Visel A."/>
            <person name="Grigoriev I.V."/>
        </authorList>
    </citation>
    <scope>NUCLEOTIDE SEQUENCE [LARGE SCALE GENOMIC DNA]</scope>
    <source>
        <strain evidence="5 6">CBS 115471</strain>
    </source>
</reference>
<proteinExistence type="predicted"/>
<dbReference type="InterPro" id="IPR013120">
    <property type="entry name" value="FAR_NAD-bd"/>
</dbReference>
<dbReference type="Gene3D" id="3.40.50.720">
    <property type="entry name" value="NAD(P)-binding Rossmann-like Domain"/>
    <property type="match status" value="1"/>
</dbReference>
<dbReference type="Gene3D" id="3.40.50.12780">
    <property type="entry name" value="N-terminal domain of ligase-like"/>
    <property type="match status" value="1"/>
</dbReference>
<feature type="region of interest" description="Disordered" evidence="3">
    <location>
        <begin position="946"/>
        <end position="965"/>
    </location>
</feature>
<dbReference type="PROSITE" id="PS50075">
    <property type="entry name" value="CARRIER"/>
    <property type="match status" value="1"/>
</dbReference>
<dbReference type="InterPro" id="IPR051414">
    <property type="entry name" value="Adenylate-forming_Reductase"/>
</dbReference>
<accession>A0A1Y1YIJ8</accession>
<evidence type="ECO:0000259" key="4">
    <source>
        <dbReference type="PROSITE" id="PS50075"/>
    </source>
</evidence>
<keyword evidence="6" id="KW-1185">Reference proteome</keyword>
<dbReference type="EMBL" id="MCFA01000232">
    <property type="protein sequence ID" value="ORX97556.1"/>
    <property type="molecule type" value="Genomic_DNA"/>
</dbReference>
<dbReference type="InterPro" id="IPR000873">
    <property type="entry name" value="AMP-dep_synth/lig_dom"/>
</dbReference>
<gene>
    <name evidence="5" type="ORF">BCR34DRAFT_577858</name>
</gene>
<dbReference type="PANTHER" id="PTHR43439:SF2">
    <property type="entry name" value="ENZYME, PUTATIVE (JCVI)-RELATED"/>
    <property type="match status" value="1"/>
</dbReference>
<evidence type="ECO:0000313" key="5">
    <source>
        <dbReference type="EMBL" id="ORX97556.1"/>
    </source>
</evidence>
<dbReference type="InterPro" id="IPR006162">
    <property type="entry name" value="Ppantetheine_attach_site"/>
</dbReference>
<evidence type="ECO:0000256" key="3">
    <source>
        <dbReference type="SAM" id="MobiDB-lite"/>
    </source>
</evidence>
<dbReference type="Pfam" id="PF00501">
    <property type="entry name" value="AMP-binding"/>
    <property type="match status" value="1"/>
</dbReference>
<dbReference type="SUPFAM" id="SSF47336">
    <property type="entry name" value="ACP-like"/>
    <property type="match status" value="1"/>
</dbReference>
<dbReference type="Gene3D" id="1.10.1200.10">
    <property type="entry name" value="ACP-like"/>
    <property type="match status" value="1"/>
</dbReference>
<organism evidence="5 6">
    <name type="scientific">Clohesyomyces aquaticus</name>
    <dbReference type="NCBI Taxonomy" id="1231657"/>
    <lineage>
        <taxon>Eukaryota</taxon>
        <taxon>Fungi</taxon>
        <taxon>Dikarya</taxon>
        <taxon>Ascomycota</taxon>
        <taxon>Pezizomycotina</taxon>
        <taxon>Dothideomycetes</taxon>
        <taxon>Pleosporomycetidae</taxon>
        <taxon>Pleosporales</taxon>
        <taxon>Lindgomycetaceae</taxon>
        <taxon>Clohesyomyces</taxon>
    </lineage>
</organism>
<feature type="domain" description="Carrier" evidence="4">
    <location>
        <begin position="557"/>
        <end position="638"/>
    </location>
</feature>
<dbReference type="GO" id="GO:0031177">
    <property type="term" value="F:phosphopantetheine binding"/>
    <property type="evidence" value="ECO:0007669"/>
    <property type="project" value="InterPro"/>
</dbReference>
<dbReference type="Pfam" id="PF00550">
    <property type="entry name" value="PP-binding"/>
    <property type="match status" value="1"/>
</dbReference>
<evidence type="ECO:0000313" key="6">
    <source>
        <dbReference type="Proteomes" id="UP000193144"/>
    </source>
</evidence>
<dbReference type="SMART" id="SM00823">
    <property type="entry name" value="PKS_PP"/>
    <property type="match status" value="1"/>
</dbReference>
<dbReference type="Pfam" id="PF23562">
    <property type="entry name" value="AMP-binding_C_3"/>
    <property type="match status" value="1"/>
</dbReference>
<dbReference type="InterPro" id="IPR020806">
    <property type="entry name" value="PKS_PP-bd"/>
</dbReference>
<dbReference type="SUPFAM" id="SSF56801">
    <property type="entry name" value="Acetyl-CoA synthetase-like"/>
    <property type="match status" value="1"/>
</dbReference>
<sequence length="1083" mass="119777">MRPNYFVCTLGQAATLNTQPKPYQTISEFLTYQANTRGHLPAVGFPVSQDNQEWDSMVLSFRDVDRGADVVANKLIEIIGDALAKPQTVALLCHSSPEFLFTWLGLTKLGHSVLMIASQCQLSAIRHLCETCGVAVLLHDKTFSGQRNLEILGVETHYLPFGSDEDIFELIRQTPKPTKDNPRLGETAVAYLHHTSGTSSGLPKPIPQSHRSAIGILPHLPGEDSKATFTTTPLYHGGVADVFWAWTSDSLIWLFPGRSVPITARNICRCLGAADKTSSGNRYPPVKYFSSVPYVLQMVEADQRGLELLLGMDIVGIGGAALPAEVGNRLVKRGVNLISRFGSAECGFLLSSCRDFAQDKDWQYLRNENPSNLLGFEDHGDGLSELVVKPGWPHMAKTNRLDGSFRTADLFAPHPKISNAWSYHSRADAQLTLITGKKFDPAPLEATIATSPLLNDVYIFGTQRPFPGALLFRSKTSEDMIDDELLQKIKPVVQKLNDGSQDHARIPFNMLTPMPHLDIGLEKSSKGTIIRRSVEERFKDVINGAYETLDVMSEECIRDEDVQSRLMGLVKSIVATPQLLTEDTDLFSFGVDSIASMQLRNRLRWFLSASDTQDDLPLSIVEDCGTVRRLSDYILQRRQGESTANVEDDEKLMIELVKKYSSFATRSLGTPIPTNGHSKKARIGQTVIITGATGALGAQILDLLRRSENVTTIYCLVRDTDEKAATERVSKVLQQRGLDSLDPSIELNDKVIVLQAQLSDPQLSLTDSIYQKLASEADLILHVAWTVNFRLHLRSFIKDNIAGVLNLINLALKRSCRLPARFAFCSSTATMLNSPSLGFPSAPESILPNPSHTSPLGYARSKWVAEQTCLNAHKSTDLHNRIVVLRVGQLSGATESGIWNAKEAWPMLMSTMKITGCLPKLGEEVVDWLPVDVAAEAFLQGVEDMAGNHEDDNENGAGKGNGNGTGTGMRVYHILNPNTQPTWNSMLQWLQKKESFEIVPPGEWVGRLERCDQTEHPALKLLGMWKEAYCGDNGNTNGNGDSKSRARFDMQRTRERVPVLGDVGPLDEEYMGRIWEWVKGNLC</sequence>
<dbReference type="SUPFAM" id="SSF51735">
    <property type="entry name" value="NAD(P)-binding Rossmann-fold domains"/>
    <property type="match status" value="1"/>
</dbReference>
<evidence type="ECO:0000256" key="1">
    <source>
        <dbReference type="ARBA" id="ARBA00022450"/>
    </source>
</evidence>
<dbReference type="InterPro" id="IPR036736">
    <property type="entry name" value="ACP-like_sf"/>
</dbReference>
<keyword evidence="1" id="KW-0596">Phosphopantetheine</keyword>
<dbReference type="InterPro" id="IPR036291">
    <property type="entry name" value="NAD(P)-bd_dom_sf"/>
</dbReference>
<dbReference type="Pfam" id="PF07993">
    <property type="entry name" value="NAD_binding_4"/>
    <property type="match status" value="1"/>
</dbReference>
<dbReference type="InterPro" id="IPR042099">
    <property type="entry name" value="ANL_N_sf"/>
</dbReference>
<dbReference type="OrthoDB" id="429813at2759"/>
<dbReference type="Proteomes" id="UP000193144">
    <property type="component" value="Unassembled WGS sequence"/>
</dbReference>
<dbReference type="STRING" id="1231657.A0A1Y1YIJ8"/>
<dbReference type="AlphaFoldDB" id="A0A1Y1YIJ8"/>
<protein>
    <recommendedName>
        <fullName evidence="4">Carrier domain-containing protein</fullName>
    </recommendedName>
</protein>